<proteinExistence type="predicted"/>
<dbReference type="AlphaFoldDB" id="A0A4S8KP68"/>
<evidence type="ECO:0000313" key="3">
    <source>
        <dbReference type="Proteomes" id="UP000297245"/>
    </source>
</evidence>
<dbReference type="EMBL" id="ML180433">
    <property type="protein sequence ID" value="THU77442.1"/>
    <property type="molecule type" value="Genomic_DNA"/>
</dbReference>
<reference evidence="2 3" key="1">
    <citation type="journal article" date="2019" name="Nat. Ecol. Evol.">
        <title>Megaphylogeny resolves global patterns of mushroom evolution.</title>
        <authorList>
            <person name="Varga T."/>
            <person name="Krizsan K."/>
            <person name="Foldi C."/>
            <person name="Dima B."/>
            <person name="Sanchez-Garcia M."/>
            <person name="Sanchez-Ramirez S."/>
            <person name="Szollosi G.J."/>
            <person name="Szarkandi J.G."/>
            <person name="Papp V."/>
            <person name="Albert L."/>
            <person name="Andreopoulos W."/>
            <person name="Angelini C."/>
            <person name="Antonin V."/>
            <person name="Barry K.W."/>
            <person name="Bougher N.L."/>
            <person name="Buchanan P."/>
            <person name="Buyck B."/>
            <person name="Bense V."/>
            <person name="Catcheside P."/>
            <person name="Chovatia M."/>
            <person name="Cooper J."/>
            <person name="Damon W."/>
            <person name="Desjardin D."/>
            <person name="Finy P."/>
            <person name="Geml J."/>
            <person name="Haridas S."/>
            <person name="Hughes K."/>
            <person name="Justo A."/>
            <person name="Karasinski D."/>
            <person name="Kautmanova I."/>
            <person name="Kiss B."/>
            <person name="Kocsube S."/>
            <person name="Kotiranta H."/>
            <person name="LaButti K.M."/>
            <person name="Lechner B.E."/>
            <person name="Liimatainen K."/>
            <person name="Lipzen A."/>
            <person name="Lukacs Z."/>
            <person name="Mihaltcheva S."/>
            <person name="Morgado L.N."/>
            <person name="Niskanen T."/>
            <person name="Noordeloos M.E."/>
            <person name="Ohm R.A."/>
            <person name="Ortiz-Santana B."/>
            <person name="Ovrebo C."/>
            <person name="Racz N."/>
            <person name="Riley R."/>
            <person name="Savchenko A."/>
            <person name="Shiryaev A."/>
            <person name="Soop K."/>
            <person name="Spirin V."/>
            <person name="Szebenyi C."/>
            <person name="Tomsovsky M."/>
            <person name="Tulloss R.E."/>
            <person name="Uehling J."/>
            <person name="Grigoriev I.V."/>
            <person name="Vagvolgyi C."/>
            <person name="Papp T."/>
            <person name="Martin F.M."/>
            <person name="Miettinen O."/>
            <person name="Hibbett D.S."/>
            <person name="Nagy L.G."/>
        </authorList>
    </citation>
    <scope>NUCLEOTIDE SEQUENCE [LARGE SCALE GENOMIC DNA]</scope>
    <source>
        <strain evidence="2 3">CBS 962.96</strain>
    </source>
</reference>
<dbReference type="Proteomes" id="UP000297245">
    <property type="component" value="Unassembled WGS sequence"/>
</dbReference>
<organism evidence="2 3">
    <name type="scientific">Dendrothele bispora (strain CBS 962.96)</name>
    <dbReference type="NCBI Taxonomy" id="1314807"/>
    <lineage>
        <taxon>Eukaryota</taxon>
        <taxon>Fungi</taxon>
        <taxon>Dikarya</taxon>
        <taxon>Basidiomycota</taxon>
        <taxon>Agaricomycotina</taxon>
        <taxon>Agaricomycetes</taxon>
        <taxon>Agaricomycetidae</taxon>
        <taxon>Agaricales</taxon>
        <taxon>Agaricales incertae sedis</taxon>
        <taxon>Dendrothele</taxon>
    </lineage>
</organism>
<evidence type="ECO:0000256" key="1">
    <source>
        <dbReference type="SAM" id="MobiDB-lite"/>
    </source>
</evidence>
<name>A0A4S8KP68_DENBC</name>
<dbReference type="OrthoDB" id="2686745at2759"/>
<feature type="region of interest" description="Disordered" evidence="1">
    <location>
        <begin position="22"/>
        <end position="141"/>
    </location>
</feature>
<protein>
    <submittedName>
        <fullName evidence="2">Uncharacterized protein</fullName>
    </submittedName>
</protein>
<keyword evidence="3" id="KW-1185">Reference proteome</keyword>
<accession>A0A4S8KP68</accession>
<evidence type="ECO:0000313" key="2">
    <source>
        <dbReference type="EMBL" id="THU77442.1"/>
    </source>
</evidence>
<sequence>MVQSYRRPVSFDQMDWSRVKLYDAPAPSVPGPQRTPRNQHRHSTPPYPRTQSRSPAPPSLKRDMASNGGRIDSSSEDEPSAIPPRHRHVRFADSQSSQAETHGVQGDGLHAATSAPNKNRTASKKIAKPLGEAGRPRRGGYSLRTALGWDVGKYTEVKSFISKLCRDHLDGHLPFTEQAINPVQRVRDQARTKFPFLDNYADGWATDDFIRSHLKYRKKTLTIMDLKAEAQAKKNLEVEVQRLKTHLLSVPETGAEREGGSSTTRARS</sequence>
<gene>
    <name evidence="2" type="ORF">K435DRAFT_812439</name>
</gene>